<gene>
    <name evidence="2" type="ORF">CVIRNUC_002475</name>
</gene>
<evidence type="ECO:0000313" key="3">
    <source>
        <dbReference type="Proteomes" id="UP001314263"/>
    </source>
</evidence>
<reference evidence="2 3" key="1">
    <citation type="submission" date="2023-10" db="EMBL/GenBank/DDBJ databases">
        <authorList>
            <person name="Maclean D."/>
            <person name="Macfadyen A."/>
        </authorList>
    </citation>
    <scope>NUCLEOTIDE SEQUENCE [LARGE SCALE GENOMIC DNA]</scope>
</reference>
<keyword evidence="1" id="KW-0472">Membrane</keyword>
<comment type="caution">
    <text evidence="2">The sequence shown here is derived from an EMBL/GenBank/DDBJ whole genome shotgun (WGS) entry which is preliminary data.</text>
</comment>
<keyword evidence="1" id="KW-1133">Transmembrane helix</keyword>
<organism evidence="2 3">
    <name type="scientific">Coccomyxa viridis</name>
    <dbReference type="NCBI Taxonomy" id="1274662"/>
    <lineage>
        <taxon>Eukaryota</taxon>
        <taxon>Viridiplantae</taxon>
        <taxon>Chlorophyta</taxon>
        <taxon>core chlorophytes</taxon>
        <taxon>Trebouxiophyceae</taxon>
        <taxon>Trebouxiophyceae incertae sedis</taxon>
        <taxon>Coccomyxaceae</taxon>
        <taxon>Coccomyxa</taxon>
    </lineage>
</organism>
<feature type="transmembrane region" description="Helical" evidence="1">
    <location>
        <begin position="12"/>
        <end position="31"/>
    </location>
</feature>
<evidence type="ECO:0000313" key="2">
    <source>
        <dbReference type="EMBL" id="CAK0756672.1"/>
    </source>
</evidence>
<evidence type="ECO:0000256" key="1">
    <source>
        <dbReference type="SAM" id="Phobius"/>
    </source>
</evidence>
<sequence>MREDPPTRAQLRIKAITAVVTGVSFATLLLYDWGDDNVFSGVRPAVKSVLNRLLGPKRDPDSKA</sequence>
<dbReference type="EMBL" id="CAUYUE010000003">
    <property type="protein sequence ID" value="CAK0756672.1"/>
    <property type="molecule type" value="Genomic_DNA"/>
</dbReference>
<keyword evidence="3" id="KW-1185">Reference proteome</keyword>
<protein>
    <submittedName>
        <fullName evidence="2">Uncharacterized protein</fullName>
    </submittedName>
</protein>
<dbReference type="Proteomes" id="UP001314263">
    <property type="component" value="Unassembled WGS sequence"/>
</dbReference>
<keyword evidence="1" id="KW-0812">Transmembrane</keyword>
<dbReference type="AlphaFoldDB" id="A0AAV1HWL2"/>
<proteinExistence type="predicted"/>
<name>A0AAV1HWL2_9CHLO</name>
<accession>A0AAV1HWL2</accession>